<dbReference type="Proteomes" id="UP000291469">
    <property type="component" value="Chromosome"/>
</dbReference>
<dbReference type="KEGG" id="erz:ER308_17790"/>
<dbReference type="SUPFAM" id="SSF53955">
    <property type="entry name" value="Lysozyme-like"/>
    <property type="match status" value="1"/>
</dbReference>
<dbReference type="PANTHER" id="PTHR37423:SF2">
    <property type="entry name" value="MEMBRANE-BOUND LYTIC MUREIN TRANSGLYCOSYLASE C"/>
    <property type="match status" value="1"/>
</dbReference>
<accession>A0A411YLN2</accession>
<gene>
    <name evidence="2" type="ORF">ER308_17790</name>
</gene>
<organism evidence="2 3">
    <name type="scientific">Egibacter rhizosphaerae</name>
    <dbReference type="NCBI Taxonomy" id="1670831"/>
    <lineage>
        <taxon>Bacteria</taxon>
        <taxon>Bacillati</taxon>
        <taxon>Actinomycetota</taxon>
        <taxon>Nitriliruptoria</taxon>
        <taxon>Egibacterales</taxon>
        <taxon>Egibacteraceae</taxon>
        <taxon>Egibacter</taxon>
    </lineage>
</organism>
<keyword evidence="3" id="KW-1185">Reference proteome</keyword>
<protein>
    <submittedName>
        <fullName evidence="2">Lytic transglycosylase domain-containing protein</fullName>
    </submittedName>
</protein>
<dbReference type="InterPro" id="IPR008258">
    <property type="entry name" value="Transglycosylase_SLT_dom_1"/>
</dbReference>
<name>A0A411YLN2_9ACTN</name>
<feature type="domain" description="Transglycosylase SLT" evidence="1">
    <location>
        <begin position="69"/>
        <end position="173"/>
    </location>
</feature>
<dbReference type="Gene3D" id="1.10.530.10">
    <property type="match status" value="1"/>
</dbReference>
<dbReference type="Pfam" id="PF01464">
    <property type="entry name" value="SLT"/>
    <property type="match status" value="1"/>
</dbReference>
<proteinExistence type="predicted"/>
<dbReference type="OrthoDB" id="9815778at2"/>
<evidence type="ECO:0000313" key="3">
    <source>
        <dbReference type="Proteomes" id="UP000291469"/>
    </source>
</evidence>
<reference evidence="2 3" key="1">
    <citation type="submission" date="2019-01" db="EMBL/GenBank/DDBJ databases">
        <title>Egibacter rhizosphaerae EGI 80759T.</title>
        <authorList>
            <person name="Chen D.-D."/>
            <person name="Tian Y."/>
            <person name="Jiao J.-Y."/>
            <person name="Zhang X.-T."/>
            <person name="Zhang Y.-G."/>
            <person name="Zhang Y."/>
            <person name="Xiao M."/>
            <person name="Shu W.-S."/>
            <person name="Li W.-J."/>
        </authorList>
    </citation>
    <scope>NUCLEOTIDE SEQUENCE [LARGE SCALE GENOMIC DNA]</scope>
    <source>
        <strain evidence="2 3">EGI 80759</strain>
    </source>
</reference>
<evidence type="ECO:0000313" key="2">
    <source>
        <dbReference type="EMBL" id="QBI22102.1"/>
    </source>
</evidence>
<dbReference type="PANTHER" id="PTHR37423">
    <property type="entry name" value="SOLUBLE LYTIC MUREIN TRANSGLYCOSYLASE-RELATED"/>
    <property type="match status" value="1"/>
</dbReference>
<evidence type="ECO:0000259" key="1">
    <source>
        <dbReference type="Pfam" id="PF01464"/>
    </source>
</evidence>
<sequence>MVHSAGLPAWLDPDAPILGQGPTAPSLGGSGAADVLLERVRSGLAGAEGGQPTWVSAFGESAREWAPEISAAAAEAGIDDRLLAALVEAESGFRADAVSHAGAIGLAQLMPGTADALGVDPRDPVDNLRGGAQYLREQLDRFGSVEEALAAYNAGPHRVQQAGGIPNITETQNYVRTVTDRYAQL</sequence>
<dbReference type="CDD" id="cd00254">
    <property type="entry name" value="LT-like"/>
    <property type="match status" value="1"/>
</dbReference>
<dbReference type="InterPro" id="IPR023346">
    <property type="entry name" value="Lysozyme-like_dom_sf"/>
</dbReference>
<dbReference type="AlphaFoldDB" id="A0A411YLN2"/>
<dbReference type="EMBL" id="CP036402">
    <property type="protein sequence ID" value="QBI22102.1"/>
    <property type="molecule type" value="Genomic_DNA"/>
</dbReference>